<dbReference type="SMART" id="SM00382">
    <property type="entry name" value="AAA"/>
    <property type="match status" value="1"/>
</dbReference>
<organism evidence="6 7">
    <name type="scientific">Sinorhizobium psoraleae</name>
    <dbReference type="NCBI Taxonomy" id="520838"/>
    <lineage>
        <taxon>Bacteria</taxon>
        <taxon>Pseudomonadati</taxon>
        <taxon>Pseudomonadota</taxon>
        <taxon>Alphaproteobacteria</taxon>
        <taxon>Hyphomicrobiales</taxon>
        <taxon>Rhizobiaceae</taxon>
        <taxon>Sinorhizobium/Ensifer group</taxon>
        <taxon>Sinorhizobium</taxon>
    </lineage>
</organism>
<dbReference type="CDD" id="cd03293">
    <property type="entry name" value="ABC_NrtD_SsuB_transporters"/>
    <property type="match status" value="1"/>
</dbReference>
<dbReference type="Gene3D" id="3.40.50.300">
    <property type="entry name" value="P-loop containing nucleotide triphosphate hydrolases"/>
    <property type="match status" value="1"/>
</dbReference>
<evidence type="ECO:0000259" key="5">
    <source>
        <dbReference type="PROSITE" id="PS50893"/>
    </source>
</evidence>
<dbReference type="InterPro" id="IPR003593">
    <property type="entry name" value="AAA+_ATPase"/>
</dbReference>
<dbReference type="InterPro" id="IPR017871">
    <property type="entry name" value="ABC_transporter-like_CS"/>
</dbReference>
<sequence length="269" mass="30395">MLQATPVKLKADSVRLNYYNDRTKRDLSVLDGIDFSVNEGELVSIVGPSGCGKSTFLAAVDGLVSINGGRILIDEREVTKPGPDRGLVFQQDSLFPWRTVQRNVAYGLEIQKIFSKEEIAALARKFVELVGLAGFEDSYPSELSGGMRQRVNIARALAVDPELLLLDEPFAALDAQTREFMQFELLRILDRAQKTGVFITHQIDEAIFLSNRVVVFSARPAKVKEIVEVDLPKERTLDLKHTPRFMEIFRHIWRLIEEESARMGLLRVH</sequence>
<evidence type="ECO:0000256" key="4">
    <source>
        <dbReference type="ARBA" id="ARBA00022840"/>
    </source>
</evidence>
<dbReference type="PROSITE" id="PS00211">
    <property type="entry name" value="ABC_TRANSPORTER_1"/>
    <property type="match status" value="1"/>
</dbReference>
<comment type="similarity">
    <text evidence="1">Belongs to the ABC transporter superfamily.</text>
</comment>
<feature type="domain" description="ABC transporter" evidence="5">
    <location>
        <begin position="9"/>
        <end position="243"/>
    </location>
</feature>
<evidence type="ECO:0000313" key="6">
    <source>
        <dbReference type="EMBL" id="MCZ4092038.1"/>
    </source>
</evidence>
<reference evidence="6" key="1">
    <citation type="submission" date="2022-10" db="EMBL/GenBank/DDBJ databases">
        <title>Whole genome sequencing of three plant growth promoting bacteria isolated from Vachellia tortilis subsp. raddiana in Morocco.</title>
        <authorList>
            <person name="Hnini M."/>
            <person name="Zouagui R."/>
            <person name="Zouagui H."/>
            <person name="Chemao Elfihri M.-W."/>
            <person name="Ibrahimi A."/>
            <person name="Sbabou L."/>
            <person name="Aurag J."/>
        </authorList>
    </citation>
    <scope>NUCLEOTIDE SEQUENCE</scope>
    <source>
        <strain evidence="6">LMR678</strain>
    </source>
</reference>
<dbReference type="EMBL" id="JAPVOI010000004">
    <property type="protein sequence ID" value="MCZ4092038.1"/>
    <property type="molecule type" value="Genomic_DNA"/>
</dbReference>
<dbReference type="InterPro" id="IPR050166">
    <property type="entry name" value="ABC_transporter_ATP-bind"/>
</dbReference>
<accession>A0ABT4KJL7</accession>
<dbReference type="PANTHER" id="PTHR42788:SF13">
    <property type="entry name" value="ALIPHATIC SULFONATES IMPORT ATP-BINDING PROTEIN SSUB"/>
    <property type="match status" value="1"/>
</dbReference>
<dbReference type="PROSITE" id="PS50893">
    <property type="entry name" value="ABC_TRANSPORTER_2"/>
    <property type="match status" value="1"/>
</dbReference>
<proteinExistence type="inferred from homology"/>
<keyword evidence="4 6" id="KW-0067">ATP-binding</keyword>
<dbReference type="Proteomes" id="UP001079430">
    <property type="component" value="Unassembled WGS sequence"/>
</dbReference>
<name>A0ABT4KJL7_9HYPH</name>
<evidence type="ECO:0000313" key="7">
    <source>
        <dbReference type="Proteomes" id="UP001079430"/>
    </source>
</evidence>
<dbReference type="RefSeq" id="WP_269282117.1">
    <property type="nucleotide sequence ID" value="NZ_JAPVOI010000004.1"/>
</dbReference>
<keyword evidence="3" id="KW-0547">Nucleotide-binding</keyword>
<keyword evidence="2" id="KW-0813">Transport</keyword>
<dbReference type="Pfam" id="PF00005">
    <property type="entry name" value="ABC_tran"/>
    <property type="match status" value="1"/>
</dbReference>
<protein>
    <submittedName>
        <fullName evidence="6">ABC transporter ATP-binding protein</fullName>
    </submittedName>
</protein>
<gene>
    <name evidence="6" type="ORF">O3W52_18770</name>
</gene>
<dbReference type="InterPro" id="IPR027417">
    <property type="entry name" value="P-loop_NTPase"/>
</dbReference>
<dbReference type="PANTHER" id="PTHR42788">
    <property type="entry name" value="TAURINE IMPORT ATP-BINDING PROTEIN-RELATED"/>
    <property type="match status" value="1"/>
</dbReference>
<comment type="caution">
    <text evidence="6">The sequence shown here is derived from an EMBL/GenBank/DDBJ whole genome shotgun (WGS) entry which is preliminary data.</text>
</comment>
<keyword evidence="7" id="KW-1185">Reference proteome</keyword>
<dbReference type="InterPro" id="IPR003439">
    <property type="entry name" value="ABC_transporter-like_ATP-bd"/>
</dbReference>
<evidence type="ECO:0000256" key="2">
    <source>
        <dbReference type="ARBA" id="ARBA00022448"/>
    </source>
</evidence>
<dbReference type="SUPFAM" id="SSF52540">
    <property type="entry name" value="P-loop containing nucleoside triphosphate hydrolases"/>
    <property type="match status" value="1"/>
</dbReference>
<dbReference type="GO" id="GO:0005524">
    <property type="term" value="F:ATP binding"/>
    <property type="evidence" value="ECO:0007669"/>
    <property type="project" value="UniProtKB-KW"/>
</dbReference>
<evidence type="ECO:0000256" key="3">
    <source>
        <dbReference type="ARBA" id="ARBA00022741"/>
    </source>
</evidence>
<evidence type="ECO:0000256" key="1">
    <source>
        <dbReference type="ARBA" id="ARBA00005417"/>
    </source>
</evidence>